<dbReference type="Pfam" id="PF13602">
    <property type="entry name" value="ADH_zinc_N_2"/>
    <property type="match status" value="1"/>
</dbReference>
<dbReference type="Pfam" id="PF08240">
    <property type="entry name" value="ADH_N"/>
    <property type="match status" value="1"/>
</dbReference>
<dbReference type="Gene3D" id="3.40.50.720">
    <property type="entry name" value="NAD(P)-binding Rossmann-like Domain"/>
    <property type="match status" value="1"/>
</dbReference>
<accession>A0A8J3XIX2</accession>
<proteinExistence type="predicted"/>
<keyword evidence="5" id="KW-1185">Reference proteome</keyword>
<dbReference type="Gene3D" id="3.90.180.10">
    <property type="entry name" value="Medium-chain alcohol dehydrogenases, catalytic domain"/>
    <property type="match status" value="1"/>
</dbReference>
<dbReference type="GO" id="GO:0016651">
    <property type="term" value="F:oxidoreductase activity, acting on NAD(P)H"/>
    <property type="evidence" value="ECO:0007669"/>
    <property type="project" value="TreeGrafter"/>
</dbReference>
<evidence type="ECO:0000256" key="1">
    <source>
        <dbReference type="ARBA" id="ARBA00022857"/>
    </source>
</evidence>
<keyword evidence="1" id="KW-0521">NADP</keyword>
<dbReference type="SMART" id="SM00829">
    <property type="entry name" value="PKS_ER"/>
    <property type="match status" value="1"/>
</dbReference>
<dbReference type="GO" id="GO:0070402">
    <property type="term" value="F:NADPH binding"/>
    <property type="evidence" value="ECO:0007669"/>
    <property type="project" value="TreeGrafter"/>
</dbReference>
<reference evidence="4 5" key="1">
    <citation type="submission" date="2021-01" db="EMBL/GenBank/DDBJ databases">
        <title>Whole genome shotgun sequence of Planotetraspora phitsanulokensis NBRC 104273.</title>
        <authorList>
            <person name="Komaki H."/>
            <person name="Tamura T."/>
        </authorList>
    </citation>
    <scope>NUCLEOTIDE SEQUENCE [LARGE SCALE GENOMIC DNA]</scope>
    <source>
        <strain evidence="4 5">NBRC 104273</strain>
    </source>
</reference>
<dbReference type="InterPro" id="IPR020843">
    <property type="entry name" value="ER"/>
</dbReference>
<keyword evidence="2" id="KW-0560">Oxidoreductase</keyword>
<dbReference type="InterPro" id="IPR011032">
    <property type="entry name" value="GroES-like_sf"/>
</dbReference>
<protein>
    <submittedName>
        <fullName evidence="4">Zinc-binding alcohol dehydrogenase</fullName>
    </submittedName>
</protein>
<dbReference type="PANTHER" id="PTHR48106">
    <property type="entry name" value="QUINONE OXIDOREDUCTASE PIG3-RELATED"/>
    <property type="match status" value="1"/>
</dbReference>
<dbReference type="InterPro" id="IPR013154">
    <property type="entry name" value="ADH-like_N"/>
</dbReference>
<dbReference type="PANTHER" id="PTHR48106:SF18">
    <property type="entry name" value="QUINONE OXIDOREDUCTASE PIG3"/>
    <property type="match status" value="1"/>
</dbReference>
<dbReference type="CDD" id="cd05289">
    <property type="entry name" value="MDR_like_2"/>
    <property type="match status" value="1"/>
</dbReference>
<sequence>MKAVGAFAFGGPEVLRVVDVPEPHAGPGEVRIRVHAAAVNPADTLMRAGLVPLPGVRPPYIPGQDAAGVVDAIGEGAVTGLRIGDRVMAMAIPTGPRGGAYAEHVVLPASWVTRAPAGTSHAEAATLPMNGLTARMTLDLLNLSPGRTLAVTGAAGAFGGYTVQLAKAAGLRVVADASPSDEDLVRSLGADIVVARGDDVGARIRRAVPEGVDGLADGALIGASVVAAVRDGGGVAALRGTGPFGAPERGITFHTVYVPDYRGNWDKLDQLRRLADAGAVTLRVAGVFPPAQASEAHRLLEAGGVRGRLVIEF</sequence>
<dbReference type="AlphaFoldDB" id="A0A8J3XIX2"/>
<feature type="domain" description="Enoyl reductase (ER)" evidence="3">
    <location>
        <begin position="10"/>
        <end position="311"/>
    </location>
</feature>
<evidence type="ECO:0000259" key="3">
    <source>
        <dbReference type="SMART" id="SM00829"/>
    </source>
</evidence>
<gene>
    <name evidence="4" type="ORF">Pph01_75930</name>
</gene>
<organism evidence="4 5">
    <name type="scientific">Planotetraspora phitsanulokensis</name>
    <dbReference type="NCBI Taxonomy" id="575192"/>
    <lineage>
        <taxon>Bacteria</taxon>
        <taxon>Bacillati</taxon>
        <taxon>Actinomycetota</taxon>
        <taxon>Actinomycetes</taxon>
        <taxon>Streptosporangiales</taxon>
        <taxon>Streptosporangiaceae</taxon>
        <taxon>Planotetraspora</taxon>
    </lineage>
</organism>
<name>A0A8J3XIX2_9ACTN</name>
<dbReference type="SUPFAM" id="SSF51735">
    <property type="entry name" value="NAD(P)-binding Rossmann-fold domains"/>
    <property type="match status" value="1"/>
</dbReference>
<dbReference type="Proteomes" id="UP000622547">
    <property type="component" value="Unassembled WGS sequence"/>
</dbReference>
<dbReference type="InterPro" id="IPR036291">
    <property type="entry name" value="NAD(P)-bd_dom_sf"/>
</dbReference>
<dbReference type="SUPFAM" id="SSF50129">
    <property type="entry name" value="GroES-like"/>
    <property type="match status" value="1"/>
</dbReference>
<dbReference type="RefSeq" id="WP_204078011.1">
    <property type="nucleotide sequence ID" value="NZ_BAABHI010000019.1"/>
</dbReference>
<evidence type="ECO:0000313" key="5">
    <source>
        <dbReference type="Proteomes" id="UP000622547"/>
    </source>
</evidence>
<comment type="caution">
    <text evidence="4">The sequence shown here is derived from an EMBL/GenBank/DDBJ whole genome shotgun (WGS) entry which is preliminary data.</text>
</comment>
<dbReference type="EMBL" id="BOOP01000045">
    <property type="protein sequence ID" value="GII42590.1"/>
    <property type="molecule type" value="Genomic_DNA"/>
</dbReference>
<evidence type="ECO:0000256" key="2">
    <source>
        <dbReference type="ARBA" id="ARBA00023002"/>
    </source>
</evidence>
<evidence type="ECO:0000313" key="4">
    <source>
        <dbReference type="EMBL" id="GII42590.1"/>
    </source>
</evidence>